<dbReference type="PROSITE" id="PS51705">
    <property type="entry name" value="G_HFLX"/>
    <property type="match status" value="1"/>
</dbReference>
<proteinExistence type="predicted"/>
<evidence type="ECO:0000256" key="1">
    <source>
        <dbReference type="ARBA" id="ARBA00022723"/>
    </source>
</evidence>
<dbReference type="InterPro" id="IPR025121">
    <property type="entry name" value="GTPase_HflX_N"/>
</dbReference>
<evidence type="ECO:0000313" key="8">
    <source>
        <dbReference type="RefSeq" id="XP_032827749.1"/>
    </source>
</evidence>
<evidence type="ECO:0000313" key="7">
    <source>
        <dbReference type="Proteomes" id="UP001318040"/>
    </source>
</evidence>
<dbReference type="SUPFAM" id="SSF52540">
    <property type="entry name" value="P-loop containing nucleoside triphosphate hydrolases"/>
    <property type="match status" value="1"/>
</dbReference>
<dbReference type="GO" id="GO:0046872">
    <property type="term" value="F:metal ion binding"/>
    <property type="evidence" value="ECO:0007669"/>
    <property type="project" value="UniProtKB-KW"/>
</dbReference>
<dbReference type="KEGG" id="pmrn:116952476"/>
<sequence>MIRRAPWARLLAACTRSRGESFGRHVKLLRPNPGPIHAICQLPGWRGLARGPHSGGGGHGRDAGGGDVDAEECEEEPMWEELEKDVEAFFVAGERREMDVMIVHPVVRERGVSPHEAEVLVSEAMALVGTLPGWAVRDCVLLRSRNPGSKFVFGKGNFKTLTDKVRASPRLSAVFVNMERLTVAQEICLEEAWGLPVLDRYSLVLRIFQLHARTREAKLQIALASIPLMRSRMRKEHKHLDQQGGGSRYLKGPGETALETQRRVLEQREQRLRRALGTVARKRSLLRSQRSRAELPVVALVGYTNSGKTTLARALTHDLSLEPHDAVFATLDVTAHAGLLPGRTTALYVDTVGFLSRLPHGLVHAFSATLEDVLHSDVIVHVRDISNTDTERQRDTVLHVLAQLGLSEAARSRILEVHNKIDLMPQRELSAGVGVQVSALHEWGLEELKERVQEAVLIATNKAVMELSIPLEGEHLAWLYREAAVQDVRVIPESSTAHVSVIISQAALGKFYKRFGRSS</sequence>
<dbReference type="InterPro" id="IPR042108">
    <property type="entry name" value="GTPase_HflX_N_sf"/>
</dbReference>
<gene>
    <name evidence="8" type="primary">GTPBP6</name>
</gene>
<feature type="domain" description="Hflx-type G" evidence="6">
    <location>
        <begin position="296"/>
        <end position="460"/>
    </location>
</feature>
<dbReference type="PANTHER" id="PTHR10229:SF0">
    <property type="entry name" value="GTP-BINDING PROTEIN 6-RELATED"/>
    <property type="match status" value="1"/>
</dbReference>
<dbReference type="PANTHER" id="PTHR10229">
    <property type="entry name" value="GTP-BINDING PROTEIN HFLX"/>
    <property type="match status" value="1"/>
</dbReference>
<dbReference type="GO" id="GO:0005737">
    <property type="term" value="C:cytoplasm"/>
    <property type="evidence" value="ECO:0007669"/>
    <property type="project" value="TreeGrafter"/>
</dbReference>
<dbReference type="AlphaFoldDB" id="A0AAJ7XAN8"/>
<dbReference type="CDD" id="cd01878">
    <property type="entry name" value="HflX"/>
    <property type="match status" value="1"/>
</dbReference>
<keyword evidence="2" id="KW-0547">Nucleotide-binding</keyword>
<dbReference type="InterPro" id="IPR027417">
    <property type="entry name" value="P-loop_NTPase"/>
</dbReference>
<dbReference type="NCBIfam" id="TIGR03156">
    <property type="entry name" value="GTP_HflX"/>
    <property type="match status" value="1"/>
</dbReference>
<dbReference type="GO" id="GO:0043022">
    <property type="term" value="F:ribosome binding"/>
    <property type="evidence" value="ECO:0007669"/>
    <property type="project" value="TreeGrafter"/>
</dbReference>
<dbReference type="InterPro" id="IPR030394">
    <property type="entry name" value="G_HFLX_dom"/>
</dbReference>
<reference evidence="8" key="1">
    <citation type="submission" date="2025-08" db="UniProtKB">
        <authorList>
            <consortium name="RefSeq"/>
        </authorList>
    </citation>
    <scope>IDENTIFICATION</scope>
    <source>
        <tissue evidence="8">Sperm</tissue>
    </source>
</reference>
<dbReference type="FunFam" id="3.40.50.300:FF:000886">
    <property type="entry name" value="Putative GTP-binding protein 6"/>
    <property type="match status" value="1"/>
</dbReference>
<dbReference type="InterPro" id="IPR006073">
    <property type="entry name" value="GTP-bd"/>
</dbReference>
<evidence type="ECO:0000256" key="2">
    <source>
        <dbReference type="ARBA" id="ARBA00022741"/>
    </source>
</evidence>
<name>A0AAJ7XAN8_PETMA</name>
<evidence type="ECO:0000259" key="6">
    <source>
        <dbReference type="PROSITE" id="PS51705"/>
    </source>
</evidence>
<accession>A0AAJ7XAN8</accession>
<dbReference type="InterPro" id="IPR016496">
    <property type="entry name" value="GTPase_HflX"/>
</dbReference>
<keyword evidence="3" id="KW-0460">Magnesium</keyword>
<dbReference type="Pfam" id="PF13167">
    <property type="entry name" value="GTP-bdg_N"/>
    <property type="match status" value="1"/>
</dbReference>
<protein>
    <submittedName>
        <fullName evidence="8">GTP-binding protein 6 isoform X1</fullName>
    </submittedName>
</protein>
<dbReference type="InterPro" id="IPR032305">
    <property type="entry name" value="GTP-bd_M"/>
</dbReference>
<keyword evidence="7" id="KW-1185">Reference proteome</keyword>
<keyword evidence="1" id="KW-0479">Metal-binding</keyword>
<organism evidence="7 8">
    <name type="scientific">Petromyzon marinus</name>
    <name type="common">Sea lamprey</name>
    <dbReference type="NCBI Taxonomy" id="7757"/>
    <lineage>
        <taxon>Eukaryota</taxon>
        <taxon>Metazoa</taxon>
        <taxon>Chordata</taxon>
        <taxon>Craniata</taxon>
        <taxon>Vertebrata</taxon>
        <taxon>Cyclostomata</taxon>
        <taxon>Hyperoartia</taxon>
        <taxon>Petromyzontiformes</taxon>
        <taxon>Petromyzontidae</taxon>
        <taxon>Petromyzon</taxon>
    </lineage>
</organism>
<dbReference type="CTD" id="8225"/>
<dbReference type="Gene3D" id="3.40.50.11060">
    <property type="entry name" value="GTPase HflX, N-terminal domain"/>
    <property type="match status" value="1"/>
</dbReference>
<dbReference type="RefSeq" id="XP_032827749.1">
    <property type="nucleotide sequence ID" value="XM_032971858.1"/>
</dbReference>
<dbReference type="Pfam" id="PF16360">
    <property type="entry name" value="GTP-bdg_M"/>
    <property type="match status" value="1"/>
</dbReference>
<dbReference type="Gene3D" id="3.40.50.300">
    <property type="entry name" value="P-loop containing nucleotide triphosphate hydrolases"/>
    <property type="match status" value="1"/>
</dbReference>
<evidence type="ECO:0000256" key="5">
    <source>
        <dbReference type="SAM" id="MobiDB-lite"/>
    </source>
</evidence>
<dbReference type="Pfam" id="PF01926">
    <property type="entry name" value="MMR_HSR1"/>
    <property type="match status" value="1"/>
</dbReference>
<evidence type="ECO:0000256" key="3">
    <source>
        <dbReference type="ARBA" id="ARBA00022842"/>
    </source>
</evidence>
<dbReference type="GO" id="GO:0005525">
    <property type="term" value="F:GTP binding"/>
    <property type="evidence" value="ECO:0007669"/>
    <property type="project" value="UniProtKB-KW"/>
</dbReference>
<dbReference type="Proteomes" id="UP001318040">
    <property type="component" value="Chromosome 47"/>
</dbReference>
<evidence type="ECO:0000256" key="4">
    <source>
        <dbReference type="ARBA" id="ARBA00023134"/>
    </source>
</evidence>
<feature type="region of interest" description="Disordered" evidence="5">
    <location>
        <begin position="50"/>
        <end position="69"/>
    </location>
</feature>
<keyword evidence="4" id="KW-0342">GTP-binding</keyword>